<reference evidence="2 3" key="1">
    <citation type="submission" date="2019-03" db="EMBL/GenBank/DDBJ databases">
        <authorList>
            <person name="Gaulin E."/>
            <person name="Dumas B."/>
        </authorList>
    </citation>
    <scope>NUCLEOTIDE SEQUENCE [LARGE SCALE GENOMIC DNA]</scope>
    <source>
        <strain evidence="2">CBS 568.67</strain>
    </source>
</reference>
<dbReference type="AlphaFoldDB" id="A0A485KD94"/>
<gene>
    <name evidence="2" type="primary">Aste57867_2444</name>
    <name evidence="1" type="ORF">As57867_002438</name>
    <name evidence="2" type="ORF">ASTE57867_2444</name>
</gene>
<evidence type="ECO:0000313" key="3">
    <source>
        <dbReference type="Proteomes" id="UP000332933"/>
    </source>
</evidence>
<proteinExistence type="predicted"/>
<reference evidence="1" key="2">
    <citation type="submission" date="2019-06" db="EMBL/GenBank/DDBJ databases">
        <title>Genomics analysis of Aphanomyces spp. identifies a new class of oomycete effector associated with host adaptation.</title>
        <authorList>
            <person name="Gaulin E."/>
        </authorList>
    </citation>
    <scope>NUCLEOTIDE SEQUENCE</scope>
    <source>
        <strain evidence="1">CBS 578.67</strain>
    </source>
</reference>
<dbReference type="EMBL" id="CAADRA010000286">
    <property type="protein sequence ID" value="VFT79644.1"/>
    <property type="molecule type" value="Genomic_DNA"/>
</dbReference>
<sequence length="184" mass="20443">MSLNHLLQKALASQNENLATHGSTCTTVASYAKQVGDNPLSPTTIITVKMRLFQVSKIASTNRTARGHHVHLADECANAESFEALDTLDEDARLPFLQRVTVWQSLHNNIELFKAKSVVQLKVFRVQMWSRTLLVTMCLFDHVGTVSVTTLDPTANDYAIVAPLDLSANSLTQHTVKLEWIICK</sequence>
<keyword evidence="3" id="KW-1185">Reference proteome</keyword>
<organism evidence="2 3">
    <name type="scientific">Aphanomyces stellatus</name>
    <dbReference type="NCBI Taxonomy" id="120398"/>
    <lineage>
        <taxon>Eukaryota</taxon>
        <taxon>Sar</taxon>
        <taxon>Stramenopiles</taxon>
        <taxon>Oomycota</taxon>
        <taxon>Saprolegniomycetes</taxon>
        <taxon>Saprolegniales</taxon>
        <taxon>Verrucalvaceae</taxon>
        <taxon>Aphanomyces</taxon>
    </lineage>
</organism>
<evidence type="ECO:0000313" key="1">
    <source>
        <dbReference type="EMBL" id="KAF0717194.1"/>
    </source>
</evidence>
<name>A0A485KD94_9STRA</name>
<dbReference type="Proteomes" id="UP000332933">
    <property type="component" value="Unassembled WGS sequence"/>
</dbReference>
<dbReference type="EMBL" id="VJMH01000286">
    <property type="protein sequence ID" value="KAF0717194.1"/>
    <property type="molecule type" value="Genomic_DNA"/>
</dbReference>
<accession>A0A485KD94</accession>
<protein>
    <submittedName>
        <fullName evidence="2">Aste57867_2444 protein</fullName>
    </submittedName>
</protein>
<evidence type="ECO:0000313" key="2">
    <source>
        <dbReference type="EMBL" id="VFT79644.1"/>
    </source>
</evidence>